<sequence length="700" mass="76801">MPSKNASSHHVNMDSEKRTQKLHELDLQYHQSAHQLELVIRQEDARRAKVRQLLLQDEASTLKDQIIQRDARIKDLADQADDVRQQLDSLHERCRRQEKVMQTQNREISNLKEEITAFSHLSVDSSKVLTEKLALSRELSLLKPEVEHLKSQLAHQKDVLAEKLALERQLNALEVELANEKRAAQKAALLQQQHNDNQNQEEEESLRKQIRELEKQLAKEKKASQKSAEVEEEIQGLREQLAALEKTLATERKQAAQKDKAVAEVQEELEQLRLNVQELEKEKKAALKKAAKAEKTTEAAGDGEEVEQLKEELTTLKKALAQGQKETEALRKEHEQAVEDAEEQKNALLNRVEKLKNKYKDTVEELKKCRAELERATERAEKATAKVPAIPAGLGSTTSVPLKKPGAAKANAKKKRTVDELMVDEKVLMTPGGMDDRPKRPLKKRGFDTSVLVEKSTFSITPFLNKTVGSIGEVEGTPTVATVGVRNAAAAAAAVAVAVPEAMEVDEEEEFVAGAGAEPEGELDEAPVVEKGKKMVEKKTRGRPKGSTNAPKPLEPSSSGKANEGGDDAPVARVKKTPAVLPSLEEEEEVVEKEAAVSKPAAEAAPVRQRSVSVEPEKKKKRKLGGAPVAPPTIFEEDEGEKVAETAKPAAAAAGGVRKRPPVSRVNKGPLGKMIGIGGAGKAFSPLKREKRGVGASFLA</sequence>
<gene>
    <name evidence="3" type="ORF">QBC41DRAFT_254529</name>
</gene>
<feature type="region of interest" description="Disordered" evidence="2">
    <location>
        <begin position="507"/>
        <end position="683"/>
    </location>
</feature>
<organism evidence="3 4">
    <name type="scientific">Cercophora samala</name>
    <dbReference type="NCBI Taxonomy" id="330535"/>
    <lineage>
        <taxon>Eukaryota</taxon>
        <taxon>Fungi</taxon>
        <taxon>Dikarya</taxon>
        <taxon>Ascomycota</taxon>
        <taxon>Pezizomycotina</taxon>
        <taxon>Sordariomycetes</taxon>
        <taxon>Sordariomycetidae</taxon>
        <taxon>Sordariales</taxon>
        <taxon>Lasiosphaeriaceae</taxon>
        <taxon>Cercophora</taxon>
    </lineage>
</organism>
<dbReference type="EMBL" id="JAULSY010000075">
    <property type="protein sequence ID" value="KAK0667251.1"/>
    <property type="molecule type" value="Genomic_DNA"/>
</dbReference>
<reference evidence="3" key="1">
    <citation type="submission" date="2023-06" db="EMBL/GenBank/DDBJ databases">
        <title>Genome-scale phylogeny and comparative genomics of the fungal order Sordariales.</title>
        <authorList>
            <consortium name="Lawrence Berkeley National Laboratory"/>
            <person name="Hensen N."/>
            <person name="Bonometti L."/>
            <person name="Westerberg I."/>
            <person name="Brannstrom I.O."/>
            <person name="Guillou S."/>
            <person name="Cros-Aarteil S."/>
            <person name="Calhoun S."/>
            <person name="Haridas S."/>
            <person name="Kuo A."/>
            <person name="Mondo S."/>
            <person name="Pangilinan J."/>
            <person name="Riley R."/>
            <person name="Labutti K."/>
            <person name="Andreopoulos B."/>
            <person name="Lipzen A."/>
            <person name="Chen C."/>
            <person name="Yanf M."/>
            <person name="Daum C."/>
            <person name="Ng V."/>
            <person name="Clum A."/>
            <person name="Steindorff A."/>
            <person name="Ohm R."/>
            <person name="Martin F."/>
            <person name="Silar P."/>
            <person name="Natvig D."/>
            <person name="Lalanne C."/>
            <person name="Gautier V."/>
            <person name="Ament-Velasquez S.L."/>
            <person name="Kruys A."/>
            <person name="Hutchinson M.I."/>
            <person name="Powell A.J."/>
            <person name="Barry K."/>
            <person name="Miller A.N."/>
            <person name="Grigoriev I.V."/>
            <person name="Debuchy R."/>
            <person name="Gladieux P."/>
            <person name="Thoren M.H."/>
            <person name="Johannesson H."/>
        </authorList>
    </citation>
    <scope>NUCLEOTIDE SEQUENCE</scope>
    <source>
        <strain evidence="3">CBS 307.81</strain>
    </source>
</reference>
<feature type="coiled-coil region" evidence="1">
    <location>
        <begin position="156"/>
        <end position="386"/>
    </location>
</feature>
<feature type="compositionally biased region" description="Polar residues" evidence="2">
    <location>
        <begin position="546"/>
        <end position="561"/>
    </location>
</feature>
<name>A0AA39ZAA7_9PEZI</name>
<keyword evidence="4" id="KW-1185">Reference proteome</keyword>
<feature type="compositionally biased region" description="Low complexity" evidence="2">
    <location>
        <begin position="597"/>
        <end position="607"/>
    </location>
</feature>
<feature type="compositionally biased region" description="Low complexity" evidence="2">
    <location>
        <begin position="646"/>
        <end position="656"/>
    </location>
</feature>
<accession>A0AA39ZAA7</accession>
<comment type="caution">
    <text evidence="3">The sequence shown here is derived from an EMBL/GenBank/DDBJ whole genome shotgun (WGS) entry which is preliminary data.</text>
</comment>
<proteinExistence type="predicted"/>
<keyword evidence="1" id="KW-0175">Coiled coil</keyword>
<dbReference type="AlphaFoldDB" id="A0AA39ZAA7"/>
<feature type="compositionally biased region" description="Basic and acidic residues" evidence="2">
    <location>
        <begin position="528"/>
        <end position="539"/>
    </location>
</feature>
<feature type="coiled-coil region" evidence="1">
    <location>
        <begin position="73"/>
        <end position="114"/>
    </location>
</feature>
<dbReference type="Gene3D" id="1.10.287.1490">
    <property type="match status" value="1"/>
</dbReference>
<evidence type="ECO:0000256" key="1">
    <source>
        <dbReference type="SAM" id="Coils"/>
    </source>
</evidence>
<protein>
    <submittedName>
        <fullName evidence="3">Uncharacterized protein</fullName>
    </submittedName>
</protein>
<dbReference type="Proteomes" id="UP001174997">
    <property type="component" value="Unassembled WGS sequence"/>
</dbReference>
<evidence type="ECO:0000313" key="4">
    <source>
        <dbReference type="Proteomes" id="UP001174997"/>
    </source>
</evidence>
<evidence type="ECO:0000313" key="3">
    <source>
        <dbReference type="EMBL" id="KAK0667251.1"/>
    </source>
</evidence>
<evidence type="ECO:0000256" key="2">
    <source>
        <dbReference type="SAM" id="MobiDB-lite"/>
    </source>
</evidence>